<dbReference type="Proteomes" id="UP001320706">
    <property type="component" value="Unassembled WGS sequence"/>
</dbReference>
<gene>
    <name evidence="1" type="ORF">M8818_005220</name>
</gene>
<reference evidence="1" key="1">
    <citation type="submission" date="2024-02" db="EMBL/GenBank/DDBJ databases">
        <title>Metagenome Assembled Genome of Zalaria obscura JY119.</title>
        <authorList>
            <person name="Vighnesh L."/>
            <person name="Jagadeeshwari U."/>
            <person name="Venkata Ramana C."/>
            <person name="Sasikala C."/>
        </authorList>
    </citation>
    <scope>NUCLEOTIDE SEQUENCE</scope>
    <source>
        <strain evidence="1">JY119</strain>
    </source>
</reference>
<protein>
    <submittedName>
        <fullName evidence="1">Uncharacterized protein</fullName>
    </submittedName>
</protein>
<sequence>MTDLTNFEQLPAEIMFSVLKAAQNGGPRLGALRLRGRKPIDTPHYLGCSSRGAIPHLSQDNYVKRTDIRGIYAAVEDWPGDIPVDTKQISRKKKVKITDRTTRWMQEQVQYRRDKEGTGLGQPALFAPLLPLEVEAQSDYIGHIVDEMTDQVQGLAVYDTCSLKGLPSALETLPKMSFTDPASPHTLLREIAQGLDIFTVPFIGAVTDAGIALDFSFPVKAGQTESQELKPLGPRSAHHLQANARRNHCILLQQHIPHLRHLNANTLILAILARGQRDLHPEEPETRLRLPDPSPRPVQRITHLHTMTIGFLDLPLGLRYMVYHHAFAPTGVIVVNSFKDHISVTPQLGAQFLRTCKLIHAEAREVLYTNKVCTHIDAYGYAYGLDILDPLLRAASYGLQLGKITDLSATLHLHDKSAIFTCPFKRVTFSLLTSLRHFNLPYRYDHTEPSEHGFDVYGILWGPHYTRVAAVLPKGCTFYEEPSTDEEWDCMRYMNVLA</sequence>
<evidence type="ECO:0000313" key="1">
    <source>
        <dbReference type="EMBL" id="KAK8203573.1"/>
    </source>
</evidence>
<accession>A0ACC3S9G8</accession>
<comment type="caution">
    <text evidence="1">The sequence shown here is derived from an EMBL/GenBank/DDBJ whole genome shotgun (WGS) entry which is preliminary data.</text>
</comment>
<evidence type="ECO:0000313" key="2">
    <source>
        <dbReference type="Proteomes" id="UP001320706"/>
    </source>
</evidence>
<keyword evidence="2" id="KW-1185">Reference proteome</keyword>
<dbReference type="EMBL" id="JAMKPW020000029">
    <property type="protein sequence ID" value="KAK8203573.1"/>
    <property type="molecule type" value="Genomic_DNA"/>
</dbReference>
<proteinExistence type="predicted"/>
<organism evidence="1 2">
    <name type="scientific">Zalaria obscura</name>
    <dbReference type="NCBI Taxonomy" id="2024903"/>
    <lineage>
        <taxon>Eukaryota</taxon>
        <taxon>Fungi</taxon>
        <taxon>Dikarya</taxon>
        <taxon>Ascomycota</taxon>
        <taxon>Pezizomycotina</taxon>
        <taxon>Dothideomycetes</taxon>
        <taxon>Dothideomycetidae</taxon>
        <taxon>Dothideales</taxon>
        <taxon>Zalariaceae</taxon>
        <taxon>Zalaria</taxon>
    </lineage>
</organism>
<name>A0ACC3S9G8_9PEZI</name>